<dbReference type="SUPFAM" id="SSF53474">
    <property type="entry name" value="alpha/beta-Hydrolases"/>
    <property type="match status" value="1"/>
</dbReference>
<keyword evidence="1 3" id="KW-0378">Hydrolase</keyword>
<reference evidence="3 4" key="1">
    <citation type="submission" date="2019-07" db="EMBL/GenBank/DDBJ databases">
        <title>Sphingomonas solaris sp. nov., isolated from a solar panel from Boston, Massachusetts.</title>
        <authorList>
            <person name="Tanner K."/>
            <person name="Pascual J."/>
            <person name="Mancuso C."/>
            <person name="Pereto J."/>
            <person name="Khalil A."/>
            <person name="Vilanova C."/>
        </authorList>
    </citation>
    <scope>NUCLEOTIDE SEQUENCE [LARGE SCALE GENOMIC DNA]</scope>
    <source>
        <strain evidence="3 4">R4DWN</strain>
    </source>
</reference>
<dbReference type="InterPro" id="IPR050300">
    <property type="entry name" value="GDXG_lipolytic_enzyme"/>
</dbReference>
<accession>A0A558RBJ1</accession>
<dbReference type="PANTHER" id="PTHR48081:SF8">
    <property type="entry name" value="ALPHA_BETA HYDROLASE FOLD-3 DOMAIN-CONTAINING PROTEIN-RELATED"/>
    <property type="match status" value="1"/>
</dbReference>
<proteinExistence type="predicted"/>
<protein>
    <submittedName>
        <fullName evidence="3">Alpha/beta hydrolase</fullName>
    </submittedName>
</protein>
<dbReference type="Gene3D" id="3.40.50.1820">
    <property type="entry name" value="alpha/beta hydrolase"/>
    <property type="match status" value="1"/>
</dbReference>
<comment type="caution">
    <text evidence="3">The sequence shown here is derived from an EMBL/GenBank/DDBJ whole genome shotgun (WGS) entry which is preliminary data.</text>
</comment>
<dbReference type="PANTHER" id="PTHR48081">
    <property type="entry name" value="AB HYDROLASE SUPERFAMILY PROTEIN C4A8.06C"/>
    <property type="match status" value="1"/>
</dbReference>
<feature type="domain" description="Alpha/beta hydrolase fold-3" evidence="2">
    <location>
        <begin position="80"/>
        <end position="281"/>
    </location>
</feature>
<dbReference type="Pfam" id="PF07859">
    <property type="entry name" value="Abhydrolase_3"/>
    <property type="match status" value="1"/>
</dbReference>
<dbReference type="AlphaFoldDB" id="A0A558RBJ1"/>
<dbReference type="GO" id="GO:0016787">
    <property type="term" value="F:hydrolase activity"/>
    <property type="evidence" value="ECO:0007669"/>
    <property type="project" value="UniProtKB-KW"/>
</dbReference>
<organism evidence="3 4">
    <name type="scientific">Alterirhizorhabdus solaris</name>
    <dbReference type="NCBI Taxonomy" id="2529389"/>
    <lineage>
        <taxon>Bacteria</taxon>
        <taxon>Pseudomonadati</taxon>
        <taxon>Pseudomonadota</taxon>
        <taxon>Alphaproteobacteria</taxon>
        <taxon>Sphingomonadales</taxon>
        <taxon>Rhizorhabdaceae</taxon>
        <taxon>Alterirhizorhabdus</taxon>
    </lineage>
</organism>
<name>A0A558RBJ1_9SPHN</name>
<dbReference type="OrthoDB" id="9806180at2"/>
<dbReference type="InterPro" id="IPR013094">
    <property type="entry name" value="AB_hydrolase_3"/>
</dbReference>
<evidence type="ECO:0000259" key="2">
    <source>
        <dbReference type="Pfam" id="PF07859"/>
    </source>
</evidence>
<evidence type="ECO:0000313" key="4">
    <source>
        <dbReference type="Proteomes" id="UP000318681"/>
    </source>
</evidence>
<dbReference type="Proteomes" id="UP000318681">
    <property type="component" value="Unassembled WGS sequence"/>
</dbReference>
<evidence type="ECO:0000256" key="1">
    <source>
        <dbReference type="ARBA" id="ARBA00022801"/>
    </source>
</evidence>
<sequence>MTPHPYYQAIIDAFAAAGRPYFHQVTPPEARAMLAAGLAAAPPPANLPDLAEVADESIDGPHGAIPIRRYVPKGASAGTVVYLHSGGWVIGDLAFADATCRRLAGAAGCEIVSVDYRLAPEHPYPQPLDDCFAALEWAAANRPGPLVLFGESAGGNLAAACAIRARDAGGPAVAGLALAYPVTDHAMDTASYRDIGDRNWLLSANDMRWFWDLYAPAGVDRGDPLLSPLRVADAAGLPPAFIAVAELDPLREEGLAFARRLDAAGVPVVTRCDAAMLHGYLGAAGAVPLAAEALSAAGAWVRERLAAEGPNDGRDRNL</sequence>
<keyword evidence="4" id="KW-1185">Reference proteome</keyword>
<gene>
    <name evidence="3" type="ORF">FOY91_03640</name>
</gene>
<dbReference type="InterPro" id="IPR029058">
    <property type="entry name" value="AB_hydrolase_fold"/>
</dbReference>
<evidence type="ECO:0000313" key="3">
    <source>
        <dbReference type="EMBL" id="TVV76632.1"/>
    </source>
</evidence>
<dbReference type="EMBL" id="VNIM01000008">
    <property type="protein sequence ID" value="TVV76632.1"/>
    <property type="molecule type" value="Genomic_DNA"/>
</dbReference>
<dbReference type="RefSeq" id="WP_145148234.1">
    <property type="nucleotide sequence ID" value="NZ_VNIM01000008.1"/>
</dbReference>